<protein>
    <recommendedName>
        <fullName evidence="3">RNase H type-1 domain-containing protein</fullName>
    </recommendedName>
</protein>
<dbReference type="AlphaFoldDB" id="A0A7J9AKP8"/>
<evidence type="ECO:0000313" key="2">
    <source>
        <dbReference type="Proteomes" id="UP000593574"/>
    </source>
</evidence>
<dbReference type="EMBL" id="JABEZV010000011">
    <property type="protein sequence ID" value="MBA0724646.1"/>
    <property type="molecule type" value="Genomic_DNA"/>
</dbReference>
<dbReference type="Proteomes" id="UP000593574">
    <property type="component" value="Unassembled WGS sequence"/>
</dbReference>
<keyword evidence="2" id="KW-1185">Reference proteome</keyword>
<evidence type="ECO:0000313" key="1">
    <source>
        <dbReference type="EMBL" id="MBA0724646.1"/>
    </source>
</evidence>
<comment type="caution">
    <text evidence="1">The sequence shown here is derived from an EMBL/GenBank/DDBJ whole genome shotgun (WGS) entry which is preliminary data.</text>
</comment>
<proteinExistence type="predicted"/>
<gene>
    <name evidence="1" type="ORF">Golax_021321</name>
</gene>
<organism evidence="1 2">
    <name type="scientific">Gossypium laxum</name>
    <dbReference type="NCBI Taxonomy" id="34288"/>
    <lineage>
        <taxon>Eukaryota</taxon>
        <taxon>Viridiplantae</taxon>
        <taxon>Streptophyta</taxon>
        <taxon>Embryophyta</taxon>
        <taxon>Tracheophyta</taxon>
        <taxon>Spermatophyta</taxon>
        <taxon>Magnoliopsida</taxon>
        <taxon>eudicotyledons</taxon>
        <taxon>Gunneridae</taxon>
        <taxon>Pentapetalae</taxon>
        <taxon>rosids</taxon>
        <taxon>malvids</taxon>
        <taxon>Malvales</taxon>
        <taxon>Malvaceae</taxon>
        <taxon>Malvoideae</taxon>
        <taxon>Gossypium</taxon>
    </lineage>
</organism>
<reference evidence="1 2" key="1">
    <citation type="journal article" date="2019" name="Genome Biol. Evol.">
        <title>Insights into the evolution of the New World diploid cottons (Gossypium, subgenus Houzingenia) based on genome sequencing.</title>
        <authorList>
            <person name="Grover C.E."/>
            <person name="Arick M.A. 2nd"/>
            <person name="Thrash A."/>
            <person name="Conover J.L."/>
            <person name="Sanders W.S."/>
            <person name="Peterson D.G."/>
            <person name="Frelichowski J.E."/>
            <person name="Scheffler J.A."/>
            <person name="Scheffler B.E."/>
            <person name="Wendel J.F."/>
        </authorList>
    </citation>
    <scope>NUCLEOTIDE SEQUENCE [LARGE SCALE GENOMIC DNA]</scope>
    <source>
        <strain evidence="1">4</strain>
        <tissue evidence="1">Leaf</tissue>
    </source>
</reference>
<sequence>EVQNLGTYLEPHLLHDRVTNSTLSFVVDKDQNMSILVKIGFNLISKDSTLWLDPLETVQIFTVKKTPGFQDLVKSDGTWNLDLFRIWLSDYVINCIVSILPPHPDPGSNRNVTWSTIEAVKVSISWAQQLEFHQNGYNINISSSKHNSHANSLWVNLYMDEVVARDTRNASAGGILDELFQLLNKGYKRATIQTDNLDVV</sequence>
<accession>A0A7J9AKP8</accession>
<feature type="non-terminal residue" evidence="1">
    <location>
        <position position="200"/>
    </location>
</feature>
<evidence type="ECO:0008006" key="3">
    <source>
        <dbReference type="Google" id="ProtNLM"/>
    </source>
</evidence>
<name>A0A7J9AKP8_9ROSI</name>